<proteinExistence type="predicted"/>
<dbReference type="RefSeq" id="WP_070016324.1">
    <property type="nucleotide sequence ID" value="NZ_LJGW01000156.1"/>
</dbReference>
<keyword evidence="1" id="KW-1133">Transmembrane helix</keyword>
<gene>
    <name evidence="2" type="ORF">AN218_09495</name>
</gene>
<reference evidence="2 3" key="1">
    <citation type="journal article" date="2016" name="Front. Microbiol.">
        <title>Comparative Genomics Analysis of Streptomyces Species Reveals Their Adaptation to the Marine Environment and Their Diversity at the Genomic Level.</title>
        <authorList>
            <person name="Tian X."/>
            <person name="Zhang Z."/>
            <person name="Yang T."/>
            <person name="Chen M."/>
            <person name="Li J."/>
            <person name="Chen F."/>
            <person name="Yang J."/>
            <person name="Li W."/>
            <person name="Zhang B."/>
            <person name="Zhang Z."/>
            <person name="Wu J."/>
            <person name="Zhang C."/>
            <person name="Long L."/>
            <person name="Xiao J."/>
        </authorList>
    </citation>
    <scope>NUCLEOTIDE SEQUENCE [LARGE SCALE GENOMIC DNA]</scope>
    <source>
        <strain evidence="2 3">SCSIO 10429</strain>
    </source>
</reference>
<comment type="caution">
    <text evidence="2">The sequence shown here is derived from an EMBL/GenBank/DDBJ whole genome shotgun (WGS) entry which is preliminary data.</text>
</comment>
<feature type="transmembrane region" description="Helical" evidence="1">
    <location>
        <begin position="207"/>
        <end position="228"/>
    </location>
</feature>
<dbReference type="PATRIC" id="fig|518642.10.peg.1897"/>
<keyword evidence="1" id="KW-0472">Membrane</keyword>
<dbReference type="EMBL" id="LJGW01000156">
    <property type="protein sequence ID" value="OEV12195.1"/>
    <property type="molecule type" value="Genomic_DNA"/>
</dbReference>
<evidence type="ECO:0000256" key="1">
    <source>
        <dbReference type="SAM" id="Phobius"/>
    </source>
</evidence>
<keyword evidence="1" id="KW-0812">Transmembrane</keyword>
<dbReference type="AlphaFoldDB" id="A0A1E7L7K1"/>
<protein>
    <recommendedName>
        <fullName evidence="4">Integral membrane protein</fullName>
    </recommendedName>
</protein>
<evidence type="ECO:0000313" key="2">
    <source>
        <dbReference type="EMBL" id="OEV12195.1"/>
    </source>
</evidence>
<organism evidence="2 3">
    <name type="scientific">Streptomyces nanshensis</name>
    <dbReference type="NCBI Taxonomy" id="518642"/>
    <lineage>
        <taxon>Bacteria</taxon>
        <taxon>Bacillati</taxon>
        <taxon>Actinomycetota</taxon>
        <taxon>Actinomycetes</taxon>
        <taxon>Kitasatosporales</taxon>
        <taxon>Streptomycetaceae</taxon>
        <taxon>Streptomyces</taxon>
    </lineage>
</organism>
<evidence type="ECO:0000313" key="3">
    <source>
        <dbReference type="Proteomes" id="UP000176005"/>
    </source>
</evidence>
<name>A0A1E7L7K1_9ACTN</name>
<keyword evidence="3" id="KW-1185">Reference proteome</keyword>
<dbReference type="Proteomes" id="UP000176005">
    <property type="component" value="Unassembled WGS sequence"/>
</dbReference>
<accession>A0A1E7L7K1</accession>
<feature type="transmembrane region" description="Helical" evidence="1">
    <location>
        <begin position="38"/>
        <end position="56"/>
    </location>
</feature>
<evidence type="ECO:0008006" key="4">
    <source>
        <dbReference type="Google" id="ProtNLM"/>
    </source>
</evidence>
<sequence>MTAGADLRLVRAAVFTAVCVTLSGAGHALTGGQPMPLWSLGAGFAVVFAVAAPLAGRERSLPGIAALLAAGQIALHTLFACERPAGGAVSTPSAHAGAHGAQLRELAARLLCEEDSAGRISAARARQVVSDAGLGTGAAGPAGHAGHIEHAAHGGMAHHAGHTGHTRHMEHLGHAGHAGHEAAGSALAGAGTPLECLRSAAHAALSLFDGPMLLAHVLAALLLGWFLHRGEAALWRLVRLSARSARTAVRHVRAVLGALAAYLRALRGGRPLPEAPARARPLDTPTHGTACSVLLHHSVCRRGPPRGAQHESFALAA</sequence>